<feature type="region of interest" description="Disordered" evidence="1">
    <location>
        <begin position="311"/>
        <end position="330"/>
    </location>
</feature>
<dbReference type="SUPFAM" id="SSF53098">
    <property type="entry name" value="Ribonuclease H-like"/>
    <property type="match status" value="1"/>
</dbReference>
<dbReference type="InterPro" id="IPR012337">
    <property type="entry name" value="RNaseH-like_sf"/>
</dbReference>
<feature type="region of interest" description="Disordered" evidence="1">
    <location>
        <begin position="447"/>
        <end position="475"/>
    </location>
</feature>
<dbReference type="Gene3D" id="3.30.420.10">
    <property type="entry name" value="Ribonuclease H-like superfamily/Ribonuclease H"/>
    <property type="match status" value="1"/>
</dbReference>
<gene>
    <name evidence="3" type="ORF">TSOC_004631</name>
</gene>
<name>A0A2J8A8C3_9CHLO</name>
<evidence type="ECO:0000313" key="3">
    <source>
        <dbReference type="EMBL" id="PNH08782.1"/>
    </source>
</evidence>
<feature type="region of interest" description="Disordered" evidence="1">
    <location>
        <begin position="516"/>
        <end position="536"/>
    </location>
</feature>
<keyword evidence="4" id="KW-1185">Reference proteome</keyword>
<evidence type="ECO:0000256" key="1">
    <source>
        <dbReference type="SAM" id="MobiDB-lite"/>
    </source>
</evidence>
<dbReference type="EMBL" id="PGGS01000116">
    <property type="protein sequence ID" value="PNH08782.1"/>
    <property type="molecule type" value="Genomic_DNA"/>
</dbReference>
<organism evidence="3 4">
    <name type="scientific">Tetrabaena socialis</name>
    <dbReference type="NCBI Taxonomy" id="47790"/>
    <lineage>
        <taxon>Eukaryota</taxon>
        <taxon>Viridiplantae</taxon>
        <taxon>Chlorophyta</taxon>
        <taxon>core chlorophytes</taxon>
        <taxon>Chlorophyceae</taxon>
        <taxon>CS clade</taxon>
        <taxon>Chlamydomonadales</taxon>
        <taxon>Tetrabaenaceae</taxon>
        <taxon>Tetrabaena</taxon>
    </lineage>
</organism>
<comment type="caution">
    <text evidence="3">The sequence shown here is derived from an EMBL/GenBank/DDBJ whole genome shotgun (WGS) entry which is preliminary data.</text>
</comment>
<reference evidence="3 4" key="1">
    <citation type="journal article" date="2017" name="Mol. Biol. Evol.">
        <title>The 4-celled Tetrabaena socialis nuclear genome reveals the essential components for genetic control of cell number at the origin of multicellularity in the volvocine lineage.</title>
        <authorList>
            <person name="Featherston J."/>
            <person name="Arakaki Y."/>
            <person name="Hanschen E.R."/>
            <person name="Ferris P.J."/>
            <person name="Michod R.E."/>
            <person name="Olson B.J.S.C."/>
            <person name="Nozaki H."/>
            <person name="Durand P.M."/>
        </authorList>
    </citation>
    <scope>NUCLEOTIDE SEQUENCE [LARGE SCALE GENOMIC DNA]</scope>
    <source>
        <strain evidence="3 4">NIES-571</strain>
    </source>
</reference>
<dbReference type="PANTHER" id="PTHR46814">
    <property type="entry name" value="EGALITARIAN, ISOFORM B"/>
    <property type="match status" value="1"/>
</dbReference>
<dbReference type="Pfam" id="PF01612">
    <property type="entry name" value="DNA_pol_A_exo1"/>
    <property type="match status" value="1"/>
</dbReference>
<sequence>MGRRRLGLVTRLVEQLGGPPALLGPAVTGSGTATATARACQHAAPPVAPPQPLAAARLPLGLCAVPSAALCGAATLVRRSGALPHPSPLLLLLLCPGLGAGGAARSLSAAGAGGGGGGGGSGASMGGAAGGSDEGSGSSSGVGGVGTRSSGTSLGVRGAPTDAFAAAAAPAEPLLAVAAAEMSTPTDQTEQAAAEAALAASLEETAALGAAEAHAAAVAGPTGIPSRPAAAAARPDRAAAAAIADAPCAALPPPLPPLPDPPPVLFPLLDEVERRYRPIAATASGWALREAAMVLLRIEGGSQEARAAEARAREGGAREAGETGKEAAAKAAGKEAGAEGAGAVEAALDDLRTLGGLHRRLKQQWQLQAASAQPAPGPAVGRFLLCSLLHNDVLFVLTPPPAATAASDFGVRRVDLLPAVLAAGKYGRQTAAQVAAAHLAERVGTQPVAQGRPDRVPRLAAAASRSREALRSSPPLPSELPAVLAVLERRYPQPRSRQTVFTYHVARLLLRAAGASGGEQRQLTSKETGAREEEPLAAAAAAAAAATCARSGAATATGAAAGEGPHRPEVLILDRLRSRNDPGLERLVAHLRVVSHVAVDTERAGWEVVLLQLAAPATASFPRTAYVLDLHGAHLTDRMRIMGALAPALTSPHLVKVLHGAQQDVRSLRNSFGIQLGPLVDTQEVYSCLMAAWAGAPYFCKRQLTQSSAGLSHVLEAVGLRHEHKEHFKGMYRSNPNLWLERPLSAAMVEYAVQDVAPLLDTYRALLRHLLTHPSAQPPFLMQPSRHLEVAAVPQLRDMVDRRRLEGLAAEEGGAAGRR</sequence>
<proteinExistence type="predicted"/>
<dbReference type="Proteomes" id="UP000236333">
    <property type="component" value="Unassembled WGS sequence"/>
</dbReference>
<dbReference type="GO" id="GO:0008408">
    <property type="term" value="F:3'-5' exonuclease activity"/>
    <property type="evidence" value="ECO:0007669"/>
    <property type="project" value="InterPro"/>
</dbReference>
<dbReference type="InterPro" id="IPR036397">
    <property type="entry name" value="RNaseH_sf"/>
</dbReference>
<dbReference type="OrthoDB" id="26838at2759"/>
<evidence type="ECO:0000313" key="4">
    <source>
        <dbReference type="Proteomes" id="UP000236333"/>
    </source>
</evidence>
<feature type="region of interest" description="Disordered" evidence="1">
    <location>
        <begin position="110"/>
        <end position="154"/>
    </location>
</feature>
<protein>
    <recommendedName>
        <fullName evidence="2">3'-5' exonuclease domain-containing protein</fullName>
    </recommendedName>
</protein>
<dbReference type="GO" id="GO:0006139">
    <property type="term" value="P:nucleobase-containing compound metabolic process"/>
    <property type="evidence" value="ECO:0007669"/>
    <property type="project" value="InterPro"/>
</dbReference>
<feature type="compositionally biased region" description="Gly residues" evidence="1">
    <location>
        <begin position="111"/>
        <end position="146"/>
    </location>
</feature>
<accession>A0A2J8A8C3</accession>
<dbReference type="GO" id="GO:0003676">
    <property type="term" value="F:nucleic acid binding"/>
    <property type="evidence" value="ECO:0007669"/>
    <property type="project" value="InterPro"/>
</dbReference>
<dbReference type="AlphaFoldDB" id="A0A2J8A8C3"/>
<dbReference type="PANTHER" id="PTHR46814:SF1">
    <property type="entry name" value="EGALITARIAN, ISOFORM B"/>
    <property type="match status" value="1"/>
</dbReference>
<dbReference type="InterPro" id="IPR002562">
    <property type="entry name" value="3'-5'_exonuclease_dom"/>
</dbReference>
<evidence type="ECO:0000259" key="2">
    <source>
        <dbReference type="Pfam" id="PF01612"/>
    </source>
</evidence>
<feature type="domain" description="3'-5' exonuclease" evidence="2">
    <location>
        <begin position="583"/>
        <end position="770"/>
    </location>
</feature>